<dbReference type="GO" id="GO:0102208">
    <property type="term" value="F:2-polyprenyl-6-hydroxyphenol methylase activity"/>
    <property type="evidence" value="ECO:0007669"/>
    <property type="project" value="UniProtKB-EC"/>
</dbReference>
<organism evidence="3 4">
    <name type="scientific">Methanobrevibacter curvatus</name>
    <dbReference type="NCBI Taxonomy" id="49547"/>
    <lineage>
        <taxon>Archaea</taxon>
        <taxon>Methanobacteriati</taxon>
        <taxon>Methanobacteriota</taxon>
        <taxon>Methanomada group</taxon>
        <taxon>Methanobacteria</taxon>
        <taxon>Methanobacteriales</taxon>
        <taxon>Methanobacteriaceae</taxon>
        <taxon>Methanobrevibacter</taxon>
    </lineage>
</organism>
<keyword evidence="1 3" id="KW-0808">Transferase</keyword>
<dbReference type="EC" id="2.1.1.222" evidence="3"/>
<dbReference type="PANTHER" id="PTHR43861">
    <property type="entry name" value="TRANS-ACONITATE 2-METHYLTRANSFERASE-RELATED"/>
    <property type="match status" value="1"/>
</dbReference>
<dbReference type="GO" id="GO:0032259">
    <property type="term" value="P:methylation"/>
    <property type="evidence" value="ECO:0007669"/>
    <property type="project" value="UniProtKB-KW"/>
</dbReference>
<dbReference type="Proteomes" id="UP000077245">
    <property type="component" value="Unassembled WGS sequence"/>
</dbReference>
<dbReference type="EMBL" id="LWMV01000188">
    <property type="protein sequence ID" value="KZX11432.1"/>
    <property type="molecule type" value="Genomic_DNA"/>
</dbReference>
<dbReference type="EC" id="2.1.1.64" evidence="3"/>
<accession>A0A166A131</accession>
<evidence type="ECO:0000313" key="3">
    <source>
        <dbReference type="EMBL" id="KZX11432.1"/>
    </source>
</evidence>
<name>A0A166A131_9EURY</name>
<keyword evidence="3" id="KW-0830">Ubiquinone</keyword>
<dbReference type="CDD" id="cd02440">
    <property type="entry name" value="AdoMet_MTases"/>
    <property type="match status" value="1"/>
</dbReference>
<dbReference type="GO" id="GO:0061542">
    <property type="term" value="F:3-demethylubiquinol 3-O-methyltransferase activity"/>
    <property type="evidence" value="ECO:0007669"/>
    <property type="project" value="UniProtKB-EC"/>
</dbReference>
<gene>
    <name evidence="3" type="primary">ubiG</name>
    <name evidence="3" type="ORF">MBCUR_14280</name>
</gene>
<dbReference type="PANTHER" id="PTHR43861:SF3">
    <property type="entry name" value="PUTATIVE (AFU_ORTHOLOGUE AFUA_2G14390)-RELATED"/>
    <property type="match status" value="1"/>
</dbReference>
<reference evidence="3 4" key="1">
    <citation type="submission" date="2016-04" db="EMBL/GenBank/DDBJ databases">
        <title>Genome sequence of Methanobrevibacter curvatus DSM 11111.</title>
        <authorList>
            <person name="Poehlein A."/>
            <person name="Seedorf H."/>
            <person name="Daniel R."/>
        </authorList>
    </citation>
    <scope>NUCLEOTIDE SEQUENCE [LARGE SCALE GENOMIC DNA]</scope>
    <source>
        <strain evidence="3 4">DSM 11111</strain>
    </source>
</reference>
<proteinExistence type="predicted"/>
<keyword evidence="3" id="KW-0489">Methyltransferase</keyword>
<evidence type="ECO:0000259" key="2">
    <source>
        <dbReference type="Pfam" id="PF13649"/>
    </source>
</evidence>
<evidence type="ECO:0000256" key="1">
    <source>
        <dbReference type="ARBA" id="ARBA00022679"/>
    </source>
</evidence>
<dbReference type="SUPFAM" id="SSF53335">
    <property type="entry name" value="S-adenosyl-L-methionine-dependent methyltransferases"/>
    <property type="match status" value="1"/>
</dbReference>
<comment type="caution">
    <text evidence="3">The sequence shown here is derived from an EMBL/GenBank/DDBJ whole genome shotgun (WGS) entry which is preliminary data.</text>
</comment>
<dbReference type="InterPro" id="IPR041698">
    <property type="entry name" value="Methyltransf_25"/>
</dbReference>
<dbReference type="InterPro" id="IPR029063">
    <property type="entry name" value="SAM-dependent_MTases_sf"/>
</dbReference>
<dbReference type="AlphaFoldDB" id="A0A166A131"/>
<dbReference type="RefSeq" id="WP_067092013.1">
    <property type="nucleotide sequence ID" value="NZ_LWMV01000188.1"/>
</dbReference>
<dbReference type="OrthoDB" id="57427at2157"/>
<sequence>MTKNEFEKPEDIDWEFFWKKILKSEKSKPKDWNKEARSFTKRSKQDEYRENFLSKLDLNKEFTAVDLGCGEGSITIPLSKHLKNLTAIDSSENMLEILDERLKEKNITNVNIINKTIEDVNVNEIGKHDIVLASRSMNGIIPIKQTIQNINEIAEKYVYMTIFGSNSWKFEKGFYRSLGKENQHYAPYYYLFNILVSMGIYPNVETLGIEKTRTYESVFDAMENGKWRLDSLSDDEKKKLRTYLKENLIENDEGKLFHPDDRADWVLFWWKK</sequence>
<keyword evidence="4" id="KW-1185">Reference proteome</keyword>
<feature type="domain" description="Methyltransferase" evidence="2">
    <location>
        <begin position="65"/>
        <end position="151"/>
    </location>
</feature>
<evidence type="ECO:0000313" key="4">
    <source>
        <dbReference type="Proteomes" id="UP000077245"/>
    </source>
</evidence>
<dbReference type="PATRIC" id="fig|49547.3.peg.1525"/>
<dbReference type="Gene3D" id="3.40.50.150">
    <property type="entry name" value="Vaccinia Virus protein VP39"/>
    <property type="match status" value="1"/>
</dbReference>
<protein>
    <submittedName>
        <fullName evidence="3">Ubiquinone biosynthesis O-methyltransferase</fullName>
        <ecNumber evidence="3">2.1.1.222</ecNumber>
        <ecNumber evidence="3">2.1.1.64</ecNumber>
    </submittedName>
</protein>
<dbReference type="Pfam" id="PF13649">
    <property type="entry name" value="Methyltransf_25"/>
    <property type="match status" value="1"/>
</dbReference>